<gene>
    <name evidence="1" type="ORF">V6N12_012730</name>
</gene>
<dbReference type="Proteomes" id="UP001472677">
    <property type="component" value="Unassembled WGS sequence"/>
</dbReference>
<reference evidence="1 2" key="1">
    <citation type="journal article" date="2024" name="G3 (Bethesda)">
        <title>Genome assembly of Hibiscus sabdariffa L. provides insights into metabolisms of medicinal natural products.</title>
        <authorList>
            <person name="Kim T."/>
        </authorList>
    </citation>
    <scope>NUCLEOTIDE SEQUENCE [LARGE SCALE GENOMIC DNA]</scope>
    <source>
        <strain evidence="1">TK-2024</strain>
        <tissue evidence="1">Old leaves</tissue>
    </source>
</reference>
<comment type="caution">
    <text evidence="1">The sequence shown here is derived from an EMBL/GenBank/DDBJ whole genome shotgun (WGS) entry which is preliminary data.</text>
</comment>
<sequence>MNGYAVIFFGCINEQDHRAYGKIGPKWKHTIARCHKYTDFNINVVDSFGYLIYIVSRTRALHEMIDPSPYF</sequence>
<proteinExistence type="predicted"/>
<evidence type="ECO:0000313" key="1">
    <source>
        <dbReference type="EMBL" id="KAK8536068.1"/>
    </source>
</evidence>
<name>A0ABR2DGE1_9ROSI</name>
<dbReference type="EMBL" id="JBBPBM010000029">
    <property type="protein sequence ID" value="KAK8536068.1"/>
    <property type="molecule type" value="Genomic_DNA"/>
</dbReference>
<organism evidence="1 2">
    <name type="scientific">Hibiscus sabdariffa</name>
    <name type="common">roselle</name>
    <dbReference type="NCBI Taxonomy" id="183260"/>
    <lineage>
        <taxon>Eukaryota</taxon>
        <taxon>Viridiplantae</taxon>
        <taxon>Streptophyta</taxon>
        <taxon>Embryophyta</taxon>
        <taxon>Tracheophyta</taxon>
        <taxon>Spermatophyta</taxon>
        <taxon>Magnoliopsida</taxon>
        <taxon>eudicotyledons</taxon>
        <taxon>Gunneridae</taxon>
        <taxon>Pentapetalae</taxon>
        <taxon>rosids</taxon>
        <taxon>malvids</taxon>
        <taxon>Malvales</taxon>
        <taxon>Malvaceae</taxon>
        <taxon>Malvoideae</taxon>
        <taxon>Hibiscus</taxon>
    </lineage>
</organism>
<accession>A0ABR2DGE1</accession>
<protein>
    <submittedName>
        <fullName evidence="1">Uncharacterized protein</fullName>
    </submittedName>
</protein>
<keyword evidence="2" id="KW-1185">Reference proteome</keyword>
<evidence type="ECO:0000313" key="2">
    <source>
        <dbReference type="Proteomes" id="UP001472677"/>
    </source>
</evidence>